<dbReference type="SMART" id="SM00408">
    <property type="entry name" value="IGc2"/>
    <property type="match status" value="2"/>
</dbReference>
<dbReference type="Pfam" id="PF13927">
    <property type="entry name" value="Ig_3"/>
    <property type="match status" value="1"/>
</dbReference>
<feature type="signal peptide" evidence="1">
    <location>
        <begin position="1"/>
        <end position="20"/>
    </location>
</feature>
<sequence>LNICLLTPFVFFSVLGALSAAGEVFVAKVGGKVTLKCGVSSYTRSLQWYHGNDLLHSVDQRGFPRKGTLRSVVRQTNLEIYSVRETDAGQFTCSADGTRHEHSLSVFSVSVSVTPSADLLLGSEATLQCDVKGVIEGCEVKWRSPNVDSPEWSPTAQLKPVTSSHNGTWQCIITCGSNQLSEHLTITVQGNTQILEMKTPVFHCDQKKNKRVFSFPEPPPTTSTTTASLGAAQIQWFQDTVVGTGEDAEGETGVNHVLRAVRQNEQSNLSSFSSAIIILNLYRCFSASLYYKETGLFHFRLYIIFYLTVNQNSVVGTDNG</sequence>
<dbReference type="InterPro" id="IPR007110">
    <property type="entry name" value="Ig-like_dom"/>
</dbReference>
<dbReference type="PANTHER" id="PTHR11422">
    <property type="entry name" value="T-CELL SURFACE GLYCOPROTEIN CD4"/>
    <property type="match status" value="1"/>
</dbReference>
<dbReference type="InterPro" id="IPR036179">
    <property type="entry name" value="Ig-like_dom_sf"/>
</dbReference>
<organism evidence="3">
    <name type="scientific">Pundamilia nyererei</name>
    <dbReference type="NCBI Taxonomy" id="303518"/>
    <lineage>
        <taxon>Eukaryota</taxon>
        <taxon>Metazoa</taxon>
        <taxon>Chordata</taxon>
        <taxon>Craniata</taxon>
        <taxon>Vertebrata</taxon>
        <taxon>Euteleostomi</taxon>
        <taxon>Actinopterygii</taxon>
        <taxon>Neopterygii</taxon>
        <taxon>Teleostei</taxon>
        <taxon>Neoteleostei</taxon>
        <taxon>Acanthomorphata</taxon>
        <taxon>Ovalentaria</taxon>
        <taxon>Cichlomorphae</taxon>
        <taxon>Cichliformes</taxon>
        <taxon>Cichlidae</taxon>
        <taxon>African cichlids</taxon>
        <taxon>Pseudocrenilabrinae</taxon>
        <taxon>Haplochromini</taxon>
        <taxon>Pundamilia</taxon>
    </lineage>
</organism>
<dbReference type="PROSITE" id="PS50835">
    <property type="entry name" value="IG_LIKE"/>
    <property type="match status" value="2"/>
</dbReference>
<feature type="domain" description="Ig-like" evidence="2">
    <location>
        <begin position="8"/>
        <end position="105"/>
    </location>
</feature>
<dbReference type="Gene3D" id="2.60.40.10">
    <property type="entry name" value="Immunoglobulins"/>
    <property type="match status" value="2"/>
</dbReference>
<dbReference type="AlphaFoldDB" id="A0A3B4H7B4"/>
<dbReference type="SUPFAM" id="SSF48726">
    <property type="entry name" value="Immunoglobulin"/>
    <property type="match status" value="2"/>
</dbReference>
<dbReference type="GeneTree" id="ENSGT00510000054197"/>
<evidence type="ECO:0000259" key="2">
    <source>
        <dbReference type="PROSITE" id="PS50835"/>
    </source>
</evidence>
<dbReference type="InterPro" id="IPR003599">
    <property type="entry name" value="Ig_sub"/>
</dbReference>
<reference evidence="3" key="1">
    <citation type="submission" date="2023-09" db="UniProtKB">
        <authorList>
            <consortium name="Ensembl"/>
        </authorList>
    </citation>
    <scope>IDENTIFICATION</scope>
</reference>
<dbReference type="PANTHER" id="PTHR11422:SF6">
    <property type="entry name" value="HEMICENTIN-1 ISOFORM X1"/>
    <property type="match status" value="1"/>
</dbReference>
<evidence type="ECO:0000256" key="1">
    <source>
        <dbReference type="SAM" id="SignalP"/>
    </source>
</evidence>
<proteinExistence type="predicted"/>
<accession>A0A3B4H7B4</accession>
<feature type="chain" id="PRO_5017331537" description="Ig-like domain-containing protein" evidence="1">
    <location>
        <begin position="21"/>
        <end position="320"/>
    </location>
</feature>
<keyword evidence="1" id="KW-0732">Signal</keyword>
<dbReference type="InterPro" id="IPR003598">
    <property type="entry name" value="Ig_sub2"/>
</dbReference>
<dbReference type="STRING" id="303518.ENSPNYP00000030314"/>
<dbReference type="CDD" id="cd00096">
    <property type="entry name" value="Ig"/>
    <property type="match status" value="1"/>
</dbReference>
<dbReference type="Ensembl" id="ENSPNYT00000031051.1">
    <property type="protein sequence ID" value="ENSPNYP00000030314.1"/>
    <property type="gene ID" value="ENSPNYG00000022847.1"/>
</dbReference>
<dbReference type="InterPro" id="IPR013783">
    <property type="entry name" value="Ig-like_fold"/>
</dbReference>
<feature type="domain" description="Ig-like" evidence="2">
    <location>
        <begin position="122"/>
        <end position="187"/>
    </location>
</feature>
<evidence type="ECO:0000313" key="3">
    <source>
        <dbReference type="Ensembl" id="ENSPNYP00000030314.1"/>
    </source>
</evidence>
<protein>
    <recommendedName>
        <fullName evidence="2">Ig-like domain-containing protein</fullName>
    </recommendedName>
</protein>
<dbReference type="SMART" id="SM00409">
    <property type="entry name" value="IG"/>
    <property type="match status" value="2"/>
</dbReference>
<name>A0A3B4H7B4_9CICH</name>